<dbReference type="CDD" id="cd22584">
    <property type="entry name" value="Rcat_RBR_unk"/>
    <property type="match status" value="1"/>
</dbReference>
<evidence type="ECO:0000256" key="7">
    <source>
        <dbReference type="ARBA" id="ARBA00022786"/>
    </source>
</evidence>
<feature type="region of interest" description="Disordered" evidence="11">
    <location>
        <begin position="59"/>
        <end position="102"/>
    </location>
</feature>
<evidence type="ECO:0000259" key="13">
    <source>
        <dbReference type="PROSITE" id="PS51873"/>
    </source>
</evidence>
<dbReference type="InterPro" id="IPR013083">
    <property type="entry name" value="Znf_RING/FYVE/PHD"/>
</dbReference>
<comment type="catalytic activity">
    <reaction evidence="1">
        <text>[E2 ubiquitin-conjugating enzyme]-S-ubiquitinyl-L-cysteine + [acceptor protein]-L-lysine = [E2 ubiquitin-conjugating enzyme]-L-cysteine + [acceptor protein]-N(6)-ubiquitinyl-L-lysine.</text>
        <dbReference type="EC" id="2.3.2.31"/>
    </reaction>
</comment>
<dbReference type="PROSITE" id="PS51873">
    <property type="entry name" value="TRIAD"/>
    <property type="match status" value="1"/>
</dbReference>
<dbReference type="Gene3D" id="1.20.120.1750">
    <property type="match status" value="1"/>
</dbReference>
<evidence type="ECO:0000256" key="6">
    <source>
        <dbReference type="ARBA" id="ARBA00022771"/>
    </source>
</evidence>
<evidence type="ECO:0000256" key="8">
    <source>
        <dbReference type="ARBA" id="ARBA00022833"/>
    </source>
</evidence>
<keyword evidence="6 9" id="KW-0863">Zinc-finger</keyword>
<evidence type="ECO:0000256" key="11">
    <source>
        <dbReference type="SAM" id="MobiDB-lite"/>
    </source>
</evidence>
<dbReference type="InterPro" id="IPR031127">
    <property type="entry name" value="E3_UB_ligase_RBR"/>
</dbReference>
<reference evidence="14" key="2">
    <citation type="submission" date="2023-06" db="EMBL/GenBank/DDBJ databases">
        <authorList>
            <consortium name="Lawrence Berkeley National Laboratory"/>
            <person name="Haridas S."/>
            <person name="Hensen N."/>
            <person name="Bonometti L."/>
            <person name="Westerberg I."/>
            <person name="Brannstrom I.O."/>
            <person name="Guillou S."/>
            <person name="Cros-Aarteil S."/>
            <person name="Calhoun S."/>
            <person name="Kuo A."/>
            <person name="Mondo S."/>
            <person name="Pangilinan J."/>
            <person name="Riley R."/>
            <person name="Labutti K."/>
            <person name="Andreopoulos B."/>
            <person name="Lipzen A."/>
            <person name="Chen C."/>
            <person name="Yanf M."/>
            <person name="Daum C."/>
            <person name="Ng V."/>
            <person name="Clum A."/>
            <person name="Steindorff A."/>
            <person name="Ohm R."/>
            <person name="Martin F."/>
            <person name="Silar P."/>
            <person name="Natvig D."/>
            <person name="Lalanne C."/>
            <person name="Gautier V."/>
            <person name="Ament-Velasquez S.L."/>
            <person name="Kruys A."/>
            <person name="Hutchinson M.I."/>
            <person name="Powell A.J."/>
            <person name="Barry K."/>
            <person name="Miller A.N."/>
            <person name="Grigoriev I.V."/>
            <person name="Debuchy R."/>
            <person name="Gladieux P."/>
            <person name="Thoren M.H."/>
            <person name="Johannesson H."/>
        </authorList>
    </citation>
    <scope>NUCLEOTIDE SEQUENCE</scope>
    <source>
        <strain evidence="14">CBS 955.72</strain>
    </source>
</reference>
<dbReference type="AlphaFoldDB" id="A0AAJ0HVP5"/>
<dbReference type="GO" id="GO:0016567">
    <property type="term" value="P:protein ubiquitination"/>
    <property type="evidence" value="ECO:0007669"/>
    <property type="project" value="InterPro"/>
</dbReference>
<evidence type="ECO:0000256" key="10">
    <source>
        <dbReference type="SAM" id="Coils"/>
    </source>
</evidence>
<keyword evidence="8" id="KW-0862">Zinc</keyword>
<dbReference type="InterPro" id="IPR002867">
    <property type="entry name" value="IBR_dom"/>
</dbReference>
<keyword evidence="3" id="KW-0808">Transferase</keyword>
<organism evidence="14 15">
    <name type="scientific">Lasiosphaeria hispida</name>
    <dbReference type="NCBI Taxonomy" id="260671"/>
    <lineage>
        <taxon>Eukaryota</taxon>
        <taxon>Fungi</taxon>
        <taxon>Dikarya</taxon>
        <taxon>Ascomycota</taxon>
        <taxon>Pezizomycotina</taxon>
        <taxon>Sordariomycetes</taxon>
        <taxon>Sordariomycetidae</taxon>
        <taxon>Sordariales</taxon>
        <taxon>Lasiosphaeriaceae</taxon>
        <taxon>Lasiosphaeria</taxon>
    </lineage>
</organism>
<dbReference type="EMBL" id="JAUIQD010000001">
    <property type="protein sequence ID" value="KAK3363419.1"/>
    <property type="molecule type" value="Genomic_DNA"/>
</dbReference>
<protein>
    <recommendedName>
        <fullName evidence="2">RBR-type E3 ubiquitin transferase</fullName>
        <ecNumber evidence="2">2.3.2.31</ecNumber>
    </recommendedName>
</protein>
<proteinExistence type="predicted"/>
<keyword evidence="10" id="KW-0175">Coiled coil</keyword>
<dbReference type="Proteomes" id="UP001275084">
    <property type="component" value="Unassembled WGS sequence"/>
</dbReference>
<keyword evidence="4" id="KW-0479">Metal-binding</keyword>
<feature type="coiled-coil region" evidence="10">
    <location>
        <begin position="480"/>
        <end position="518"/>
    </location>
</feature>
<evidence type="ECO:0000256" key="1">
    <source>
        <dbReference type="ARBA" id="ARBA00001798"/>
    </source>
</evidence>
<evidence type="ECO:0000313" key="14">
    <source>
        <dbReference type="EMBL" id="KAK3363419.1"/>
    </source>
</evidence>
<feature type="region of interest" description="Disordered" evidence="11">
    <location>
        <begin position="679"/>
        <end position="698"/>
    </location>
</feature>
<dbReference type="GO" id="GO:0061630">
    <property type="term" value="F:ubiquitin protein ligase activity"/>
    <property type="evidence" value="ECO:0007669"/>
    <property type="project" value="UniProtKB-EC"/>
</dbReference>
<evidence type="ECO:0000313" key="15">
    <source>
        <dbReference type="Proteomes" id="UP001275084"/>
    </source>
</evidence>
<dbReference type="InterPro" id="IPR001841">
    <property type="entry name" value="Znf_RING"/>
</dbReference>
<dbReference type="GO" id="GO:0008270">
    <property type="term" value="F:zinc ion binding"/>
    <property type="evidence" value="ECO:0007669"/>
    <property type="project" value="UniProtKB-KW"/>
</dbReference>
<keyword evidence="5" id="KW-0677">Repeat</keyword>
<evidence type="ECO:0000256" key="4">
    <source>
        <dbReference type="ARBA" id="ARBA00022723"/>
    </source>
</evidence>
<keyword evidence="15" id="KW-1185">Reference proteome</keyword>
<feature type="domain" description="RING-type" evidence="12">
    <location>
        <begin position="197"/>
        <end position="243"/>
    </location>
</feature>
<evidence type="ECO:0000256" key="2">
    <source>
        <dbReference type="ARBA" id="ARBA00012251"/>
    </source>
</evidence>
<dbReference type="Pfam" id="PF01485">
    <property type="entry name" value="IBR"/>
    <property type="match status" value="2"/>
</dbReference>
<feature type="coiled-coil region" evidence="10">
    <location>
        <begin position="584"/>
        <end position="611"/>
    </location>
</feature>
<dbReference type="PROSITE" id="PS50089">
    <property type="entry name" value="ZF_RING_2"/>
    <property type="match status" value="1"/>
</dbReference>
<dbReference type="EC" id="2.3.2.31" evidence="2"/>
<dbReference type="SUPFAM" id="SSF57850">
    <property type="entry name" value="RING/U-box"/>
    <property type="match status" value="2"/>
</dbReference>
<dbReference type="Gene3D" id="3.30.40.10">
    <property type="entry name" value="Zinc/RING finger domain, C3HC4 (zinc finger)"/>
    <property type="match status" value="1"/>
</dbReference>
<sequence>MAFPSLSPTDQADAPSRPPELSDLEYFQDVFGQSSSTTEADLEQVLAAKASALGVELPVPRRSVTEDPNTSAGESADTLVSHHGRTASTSSNGTTNTCLTSQTSNNSTVIPATLTESANVLARKRSKSLTFSQYEKYLSQLDPALSQPRFLGPLGRSERPLNTMMAARRGVVRDLKRSIASKLRRRRHVPPLTTVSCICCREEFTKDHDALQTLPCGHTYCQVCLAVMIAQSTLDESKMPPRCCTQPIPTTIIKTVLTRDEQHTFLKSVLQYSTPWESRIFCPNISCGEFVPPRSKIDPKHPFETTCKNCKTRVCIMCKRSAHRLGQDCPEDYGLDAVLKMGEKSGWRRCYKCRTLVELTQGCTHMTCRCKAQFCYICGAVWDPAVGCPNFCNGEEELERRRMEEEARLAELEAEKQALEEEAAAKDLARQEAEKRTKDNAAFMALKEEQEAELARFLVFERKMTAAMRTRQSQKRLALVERHSELLDRMKERHAKTEQHLEDRQIEAEIELQAALEQSERSVRIQLKYMEAYCKGLAKGSDGDMPSRQVTEKHLEQLSQQYRVRDGMEQRHQSQINVLREKQGKRMEELMERQEKEVEILEDKNAEEVEDLAVEFTNDEEALIQVFEERKTKLQRRWELAIEILRVEMESLHKTKFAALAPPVWPENNRDVDVETAAQEDNATLDDAWDGDQQESAW</sequence>
<comment type="caution">
    <text evidence="14">The sequence shown here is derived from an EMBL/GenBank/DDBJ whole genome shotgun (WGS) entry which is preliminary data.</text>
</comment>
<feature type="region of interest" description="Disordered" evidence="11">
    <location>
        <begin position="1"/>
        <end position="26"/>
    </location>
</feature>
<name>A0AAJ0HVP5_9PEZI</name>
<accession>A0AAJ0HVP5</accession>
<keyword evidence="7" id="KW-0833">Ubl conjugation pathway</keyword>
<feature type="compositionally biased region" description="Acidic residues" evidence="11">
    <location>
        <begin position="683"/>
        <end position="698"/>
    </location>
</feature>
<evidence type="ECO:0000256" key="5">
    <source>
        <dbReference type="ARBA" id="ARBA00022737"/>
    </source>
</evidence>
<dbReference type="PROSITE" id="PS00518">
    <property type="entry name" value="ZF_RING_1"/>
    <property type="match status" value="1"/>
</dbReference>
<evidence type="ECO:0000259" key="12">
    <source>
        <dbReference type="PROSITE" id="PS50089"/>
    </source>
</evidence>
<evidence type="ECO:0000256" key="9">
    <source>
        <dbReference type="PROSITE-ProRule" id="PRU00175"/>
    </source>
</evidence>
<evidence type="ECO:0000256" key="3">
    <source>
        <dbReference type="ARBA" id="ARBA00022679"/>
    </source>
</evidence>
<feature type="compositionally biased region" description="Polar residues" evidence="11">
    <location>
        <begin position="1"/>
        <end position="10"/>
    </location>
</feature>
<dbReference type="InterPro" id="IPR044066">
    <property type="entry name" value="TRIAD_supradom"/>
</dbReference>
<dbReference type="CDD" id="cd20335">
    <property type="entry name" value="BRcat_RBR"/>
    <property type="match status" value="1"/>
</dbReference>
<feature type="domain" description="RING-type" evidence="13">
    <location>
        <begin position="193"/>
        <end position="396"/>
    </location>
</feature>
<dbReference type="InterPro" id="IPR017907">
    <property type="entry name" value="Znf_RING_CS"/>
</dbReference>
<dbReference type="PANTHER" id="PTHR11685">
    <property type="entry name" value="RBR FAMILY RING FINGER AND IBR DOMAIN-CONTAINING"/>
    <property type="match status" value="1"/>
</dbReference>
<feature type="coiled-coil region" evidence="10">
    <location>
        <begin position="393"/>
        <end position="436"/>
    </location>
</feature>
<gene>
    <name evidence="14" type="ORF">B0T25DRAFT_587367</name>
</gene>
<feature type="compositionally biased region" description="Low complexity" evidence="11">
    <location>
        <begin position="86"/>
        <end position="101"/>
    </location>
</feature>
<reference evidence="14" key="1">
    <citation type="journal article" date="2023" name="Mol. Phylogenet. Evol.">
        <title>Genome-scale phylogeny and comparative genomics of the fungal order Sordariales.</title>
        <authorList>
            <person name="Hensen N."/>
            <person name="Bonometti L."/>
            <person name="Westerberg I."/>
            <person name="Brannstrom I.O."/>
            <person name="Guillou S."/>
            <person name="Cros-Aarteil S."/>
            <person name="Calhoun S."/>
            <person name="Haridas S."/>
            <person name="Kuo A."/>
            <person name="Mondo S."/>
            <person name="Pangilinan J."/>
            <person name="Riley R."/>
            <person name="LaButti K."/>
            <person name="Andreopoulos B."/>
            <person name="Lipzen A."/>
            <person name="Chen C."/>
            <person name="Yan M."/>
            <person name="Daum C."/>
            <person name="Ng V."/>
            <person name="Clum A."/>
            <person name="Steindorff A."/>
            <person name="Ohm R.A."/>
            <person name="Martin F."/>
            <person name="Silar P."/>
            <person name="Natvig D.O."/>
            <person name="Lalanne C."/>
            <person name="Gautier V."/>
            <person name="Ament-Velasquez S.L."/>
            <person name="Kruys A."/>
            <person name="Hutchinson M.I."/>
            <person name="Powell A.J."/>
            <person name="Barry K."/>
            <person name="Miller A.N."/>
            <person name="Grigoriev I.V."/>
            <person name="Debuchy R."/>
            <person name="Gladieux P."/>
            <person name="Hiltunen Thoren M."/>
            <person name="Johannesson H."/>
        </authorList>
    </citation>
    <scope>NUCLEOTIDE SEQUENCE</scope>
    <source>
        <strain evidence="14">CBS 955.72</strain>
    </source>
</reference>